<dbReference type="Proteomes" id="UP001465976">
    <property type="component" value="Unassembled WGS sequence"/>
</dbReference>
<dbReference type="GO" id="GO:0005840">
    <property type="term" value="C:ribosome"/>
    <property type="evidence" value="ECO:0007669"/>
    <property type="project" value="UniProtKB-KW"/>
</dbReference>
<name>A0ABR3F3D7_9AGAR</name>
<dbReference type="InterPro" id="IPR019410">
    <property type="entry name" value="Methyltransf_16"/>
</dbReference>
<keyword evidence="3" id="KW-1185">Reference proteome</keyword>
<evidence type="ECO:0000313" key="2">
    <source>
        <dbReference type="EMBL" id="KAL0569715.1"/>
    </source>
</evidence>
<keyword evidence="2" id="KW-0689">Ribosomal protein</keyword>
<proteinExistence type="predicted"/>
<evidence type="ECO:0000313" key="3">
    <source>
        <dbReference type="Proteomes" id="UP001465976"/>
    </source>
</evidence>
<dbReference type="PANTHER" id="PTHR14614">
    <property type="entry name" value="HEPATOCELLULAR CARCINOMA-ASSOCIATED ANTIGEN"/>
    <property type="match status" value="1"/>
</dbReference>
<dbReference type="GO" id="GO:0008168">
    <property type="term" value="F:methyltransferase activity"/>
    <property type="evidence" value="ECO:0007669"/>
    <property type="project" value="UniProtKB-KW"/>
</dbReference>
<keyword evidence="2" id="KW-0687">Ribonucleoprotein</keyword>
<dbReference type="PANTHER" id="PTHR14614:SF109">
    <property type="entry name" value="RIBOSOMAL LYSINE N-METHYLTRANSFERASE 5"/>
    <property type="match status" value="1"/>
</dbReference>
<feature type="region of interest" description="Disordered" evidence="1">
    <location>
        <begin position="69"/>
        <end position="92"/>
    </location>
</feature>
<dbReference type="EMBL" id="JBAHYK010001064">
    <property type="protein sequence ID" value="KAL0569715.1"/>
    <property type="molecule type" value="Genomic_DNA"/>
</dbReference>
<keyword evidence="2" id="KW-0489">Methyltransferase</keyword>
<organism evidence="2 3">
    <name type="scientific">Marasmius crinis-equi</name>
    <dbReference type="NCBI Taxonomy" id="585013"/>
    <lineage>
        <taxon>Eukaryota</taxon>
        <taxon>Fungi</taxon>
        <taxon>Dikarya</taxon>
        <taxon>Basidiomycota</taxon>
        <taxon>Agaricomycotina</taxon>
        <taxon>Agaricomycetes</taxon>
        <taxon>Agaricomycetidae</taxon>
        <taxon>Agaricales</taxon>
        <taxon>Marasmiineae</taxon>
        <taxon>Marasmiaceae</taxon>
        <taxon>Marasmius</taxon>
    </lineage>
</organism>
<dbReference type="GO" id="GO:0032259">
    <property type="term" value="P:methylation"/>
    <property type="evidence" value="ECO:0007669"/>
    <property type="project" value="UniProtKB-KW"/>
</dbReference>
<keyword evidence="2" id="KW-0808">Transferase</keyword>
<dbReference type="InterPro" id="IPR029063">
    <property type="entry name" value="SAM-dependent_MTases_sf"/>
</dbReference>
<protein>
    <submittedName>
        <fullName evidence="2">Ribosomal protein lysine methyltransferase</fullName>
    </submittedName>
</protein>
<sequence>MTSLQFGPLCLPPESEQVVDADEEIFLLYTDLQSGNQTSEAGTTFRGLGHIDSHKDVLTVTFELNGLSAPSVSPTKSKRDSRRTRKSEKETRVVSKPMEFEVLIAQDKTALRSRKGDTGSVLWHASVDFAKLILRQVHFPDPAIHMLVDRANLKECHILELGYTVTDIDDLVPLIQKNAQLNNLSSFDSNLVVSSLDWIALQQTSPSKRQQAFAFDPIDLLLVVDCIYHPFLLPPLLETLDFLATPGTTTVMVVVELRAADVAREFLQLWIGKPDWEVWRIADDGRFLGRPYVMWAGRKRAALS</sequence>
<reference evidence="2 3" key="1">
    <citation type="submission" date="2024-02" db="EMBL/GenBank/DDBJ databases">
        <title>A draft genome for the cacao thread blight pathogen Marasmius crinis-equi.</title>
        <authorList>
            <person name="Cohen S.P."/>
            <person name="Baruah I.K."/>
            <person name="Amoako-Attah I."/>
            <person name="Bukari Y."/>
            <person name="Meinhardt L.W."/>
            <person name="Bailey B.A."/>
        </authorList>
    </citation>
    <scope>NUCLEOTIDE SEQUENCE [LARGE SCALE GENOMIC DNA]</scope>
    <source>
        <strain evidence="2 3">GH-76</strain>
    </source>
</reference>
<accession>A0ABR3F3D7</accession>
<dbReference type="Gene3D" id="3.40.50.150">
    <property type="entry name" value="Vaccinia Virus protein VP39"/>
    <property type="match status" value="1"/>
</dbReference>
<comment type="caution">
    <text evidence="2">The sequence shown here is derived from an EMBL/GenBank/DDBJ whole genome shotgun (WGS) entry which is preliminary data.</text>
</comment>
<gene>
    <name evidence="2" type="primary">RKM5</name>
    <name evidence="2" type="ORF">V5O48_012244</name>
</gene>
<dbReference type="Pfam" id="PF10294">
    <property type="entry name" value="Methyltransf_16"/>
    <property type="match status" value="1"/>
</dbReference>
<evidence type="ECO:0000256" key="1">
    <source>
        <dbReference type="SAM" id="MobiDB-lite"/>
    </source>
</evidence>